<gene>
    <name evidence="1" type="ORF">OG398_22970</name>
</gene>
<accession>A0AAU2VU74</accession>
<evidence type="ECO:0000313" key="1">
    <source>
        <dbReference type="EMBL" id="WTW70921.1"/>
    </source>
</evidence>
<protein>
    <recommendedName>
        <fullName evidence="2">PRL2-8</fullName>
    </recommendedName>
</protein>
<dbReference type="EMBL" id="CP108313">
    <property type="protein sequence ID" value="WTW70921.1"/>
    <property type="molecule type" value="Genomic_DNA"/>
</dbReference>
<dbReference type="AlphaFoldDB" id="A0AAU2VU74"/>
<reference evidence="1" key="1">
    <citation type="submission" date="2022-10" db="EMBL/GenBank/DDBJ databases">
        <title>The complete genomes of actinobacterial strains from the NBC collection.</title>
        <authorList>
            <person name="Joergensen T.S."/>
            <person name="Alvarez Arevalo M."/>
            <person name="Sterndorff E.B."/>
            <person name="Faurdal D."/>
            <person name="Vuksanovic O."/>
            <person name="Mourched A.-S."/>
            <person name="Charusanti P."/>
            <person name="Shaw S."/>
            <person name="Blin K."/>
            <person name="Weber T."/>
        </authorList>
    </citation>
    <scope>NUCLEOTIDE SEQUENCE</scope>
    <source>
        <strain evidence="1">NBC_00008</strain>
    </source>
</reference>
<proteinExistence type="predicted"/>
<evidence type="ECO:0008006" key="2">
    <source>
        <dbReference type="Google" id="ProtNLM"/>
    </source>
</evidence>
<organism evidence="1">
    <name type="scientific">Streptomyces sp. NBC_00008</name>
    <dbReference type="NCBI Taxonomy" id="2903610"/>
    <lineage>
        <taxon>Bacteria</taxon>
        <taxon>Bacillati</taxon>
        <taxon>Actinomycetota</taxon>
        <taxon>Actinomycetes</taxon>
        <taxon>Kitasatosporales</taxon>
        <taxon>Streptomycetaceae</taxon>
        <taxon>Streptomyces</taxon>
    </lineage>
</organism>
<name>A0AAU2VU74_9ACTN</name>
<sequence>MIIYEQKLLSNSLERARARAHAHRNECPACGERFSGNALEFTTPPESP</sequence>